<dbReference type="GO" id="GO:0006508">
    <property type="term" value="P:proteolysis"/>
    <property type="evidence" value="ECO:0007669"/>
    <property type="project" value="InterPro"/>
</dbReference>
<proteinExistence type="inferred from homology"/>
<comment type="caution">
    <text evidence="4">The sequence shown here is derived from an EMBL/GenBank/DDBJ whole genome shotgun (WGS) entry which is preliminary data.</text>
</comment>
<protein>
    <recommendedName>
        <fullName evidence="3">AB hydrolase-1 domain-containing protein</fullName>
    </recommendedName>
</protein>
<dbReference type="GO" id="GO:0008233">
    <property type="term" value="F:peptidase activity"/>
    <property type="evidence" value="ECO:0007669"/>
    <property type="project" value="InterPro"/>
</dbReference>
<dbReference type="EMBL" id="CAUYUE010000013">
    <property type="protein sequence ID" value="CAK0785669.1"/>
    <property type="molecule type" value="Genomic_DNA"/>
</dbReference>
<dbReference type="PANTHER" id="PTHR43248:SF2">
    <property type="entry name" value="PROLYL AMINOPEPTIDASE"/>
    <property type="match status" value="1"/>
</dbReference>
<evidence type="ECO:0000256" key="2">
    <source>
        <dbReference type="ARBA" id="ARBA00022801"/>
    </source>
</evidence>
<evidence type="ECO:0000259" key="3">
    <source>
        <dbReference type="Pfam" id="PF00561"/>
    </source>
</evidence>
<keyword evidence="2" id="KW-0378">Hydrolase</keyword>
<keyword evidence="5" id="KW-1185">Reference proteome</keyword>
<dbReference type="SUPFAM" id="SSF53474">
    <property type="entry name" value="alpha/beta-Hydrolases"/>
    <property type="match status" value="1"/>
</dbReference>
<sequence>MVHTLSGYLHRDAIYNEAPIELKFTHFARGRSAMHKLMAMRELKRARTDAKTTGGSRETPACPQERGNCYVARGRTVHVTGLTLTDHHFKVPLDYSDESKGEIDLFVRVAMKQIHAENARLPCLLFLQGGPGFEGPRPMDEEGWMKNACAKFRVFLLDQRGTGLSSPITTSGLLRRGDPTAQAEYLSHFRADNIIRDAEVVRKAMCHDCGGTGLWTLLGQSFGGFCAVHYLSAFPTSLAEVLLTGGIPPNIDEPCSAESAYTRLFRKVIMQNGKFYKRFPGDAEQVRRVVRFLIGQPEGGVRTLSGNLLTPRGLQSLGCQGLGSYGGMERLHYLLERVWERPDEELSVQFLKGFDAWLSWDTNPLYALLHEACYCNGGPSNWAAQRVRDTHYSEHFDAALAAANGRPVMFTGEMVFPWMFEDFAALQPLKEAADTLAKRSDWPGLYNLDTLGTNTVPTAGATYYEDMYVDFELAQASAARIANIRQYITNEYMHSGLRDDGPHIFERLLGMTRGTVPLF</sequence>
<organism evidence="4 5">
    <name type="scientific">Coccomyxa viridis</name>
    <dbReference type="NCBI Taxonomy" id="1274662"/>
    <lineage>
        <taxon>Eukaryota</taxon>
        <taxon>Viridiplantae</taxon>
        <taxon>Chlorophyta</taxon>
        <taxon>core chlorophytes</taxon>
        <taxon>Trebouxiophyceae</taxon>
        <taxon>Trebouxiophyceae incertae sedis</taxon>
        <taxon>Coccomyxaceae</taxon>
        <taxon>Coccomyxa</taxon>
    </lineage>
</organism>
<evidence type="ECO:0000313" key="5">
    <source>
        <dbReference type="Proteomes" id="UP001314263"/>
    </source>
</evidence>
<gene>
    <name evidence="4" type="ORF">CVIRNUC_008880</name>
</gene>
<evidence type="ECO:0000256" key="1">
    <source>
        <dbReference type="ARBA" id="ARBA00010088"/>
    </source>
</evidence>
<dbReference type="Pfam" id="PF00561">
    <property type="entry name" value="Abhydrolase_1"/>
    <property type="match status" value="1"/>
</dbReference>
<dbReference type="PRINTS" id="PR00793">
    <property type="entry name" value="PROAMNOPTASE"/>
</dbReference>
<evidence type="ECO:0000313" key="4">
    <source>
        <dbReference type="EMBL" id="CAK0785669.1"/>
    </source>
</evidence>
<reference evidence="4 5" key="1">
    <citation type="submission" date="2023-10" db="EMBL/GenBank/DDBJ databases">
        <authorList>
            <person name="Maclean D."/>
            <person name="Macfadyen A."/>
        </authorList>
    </citation>
    <scope>NUCLEOTIDE SEQUENCE [LARGE SCALE GENOMIC DNA]</scope>
</reference>
<dbReference type="InterPro" id="IPR002410">
    <property type="entry name" value="Peptidase_S33"/>
</dbReference>
<comment type="similarity">
    <text evidence="1">Belongs to the peptidase S33 family.</text>
</comment>
<name>A0AAV1IE88_9CHLO</name>
<dbReference type="Gene3D" id="3.40.50.1820">
    <property type="entry name" value="alpha/beta hydrolase"/>
    <property type="match status" value="1"/>
</dbReference>
<dbReference type="InterPro" id="IPR051601">
    <property type="entry name" value="Serine_prot/Carboxylest_S33"/>
</dbReference>
<dbReference type="InterPro" id="IPR000073">
    <property type="entry name" value="AB_hydrolase_1"/>
</dbReference>
<dbReference type="Proteomes" id="UP001314263">
    <property type="component" value="Unassembled WGS sequence"/>
</dbReference>
<dbReference type="AlphaFoldDB" id="A0AAV1IE88"/>
<feature type="domain" description="AB hydrolase-1" evidence="3">
    <location>
        <begin position="123"/>
        <end position="286"/>
    </location>
</feature>
<dbReference type="InterPro" id="IPR029058">
    <property type="entry name" value="AB_hydrolase_fold"/>
</dbReference>
<accession>A0AAV1IE88</accession>
<dbReference type="PANTHER" id="PTHR43248">
    <property type="entry name" value="2-SUCCINYL-6-HYDROXY-2,4-CYCLOHEXADIENE-1-CARBOXYLATE SYNTHASE"/>
    <property type="match status" value="1"/>
</dbReference>